<organism evidence="1 2">
    <name type="scientific">Burkholderia singularis</name>
    <dbReference type="NCBI Taxonomy" id="1503053"/>
    <lineage>
        <taxon>Bacteria</taxon>
        <taxon>Pseudomonadati</taxon>
        <taxon>Pseudomonadota</taxon>
        <taxon>Betaproteobacteria</taxon>
        <taxon>Burkholderiales</taxon>
        <taxon>Burkholderiaceae</taxon>
        <taxon>Burkholderia</taxon>
        <taxon>pseudomallei group</taxon>
    </lineage>
</organism>
<dbReference type="Proteomes" id="UP000198460">
    <property type="component" value="Unassembled WGS sequence"/>
</dbReference>
<evidence type="ECO:0000313" key="2">
    <source>
        <dbReference type="Proteomes" id="UP000198460"/>
    </source>
</evidence>
<evidence type="ECO:0000313" key="1">
    <source>
        <dbReference type="EMBL" id="SMF99870.1"/>
    </source>
</evidence>
<dbReference type="AlphaFoldDB" id="A0A238H3P8"/>
<gene>
    <name evidence="1" type="ORF">BSIN_3057</name>
</gene>
<protein>
    <submittedName>
        <fullName evidence="1">Uncharacterized protein</fullName>
    </submittedName>
</protein>
<dbReference type="RefSeq" id="WP_069236444.1">
    <property type="nucleotide sequence ID" value="NZ_CP013449.1"/>
</dbReference>
<reference evidence="1 2" key="1">
    <citation type="submission" date="2017-04" db="EMBL/GenBank/DDBJ databases">
        <authorList>
            <person name="Afonso C.L."/>
            <person name="Miller P.J."/>
            <person name="Scott M.A."/>
            <person name="Spackman E."/>
            <person name="Goraichik I."/>
            <person name="Dimitrov K.M."/>
            <person name="Suarez D.L."/>
            <person name="Swayne D.E."/>
        </authorList>
    </citation>
    <scope>NUCLEOTIDE SEQUENCE [LARGE SCALE GENOMIC DNA]</scope>
    <source>
        <strain evidence="1">LMG 28154</strain>
    </source>
</reference>
<proteinExistence type="predicted"/>
<accession>A0A238H3P8</accession>
<name>A0A238H3P8_9BURK</name>
<dbReference type="EMBL" id="FXAN01000045">
    <property type="protein sequence ID" value="SMF99870.1"/>
    <property type="molecule type" value="Genomic_DNA"/>
</dbReference>
<sequence>MKVMSMEQAQEIRGGGPISSIGLLLTQTGPVLSSLATFAPQLGNYLQNPKTYNNQGK</sequence>